<evidence type="ECO:0000313" key="2">
    <source>
        <dbReference type="EMBL" id="PAV70953.1"/>
    </source>
</evidence>
<feature type="region of interest" description="Disordered" evidence="1">
    <location>
        <begin position="54"/>
        <end position="85"/>
    </location>
</feature>
<evidence type="ECO:0000256" key="1">
    <source>
        <dbReference type="SAM" id="MobiDB-lite"/>
    </source>
</evidence>
<organism evidence="2 3">
    <name type="scientific">Diploscapter pachys</name>
    <dbReference type="NCBI Taxonomy" id="2018661"/>
    <lineage>
        <taxon>Eukaryota</taxon>
        <taxon>Metazoa</taxon>
        <taxon>Ecdysozoa</taxon>
        <taxon>Nematoda</taxon>
        <taxon>Chromadorea</taxon>
        <taxon>Rhabditida</taxon>
        <taxon>Rhabditina</taxon>
        <taxon>Rhabditomorpha</taxon>
        <taxon>Rhabditoidea</taxon>
        <taxon>Rhabditidae</taxon>
        <taxon>Diploscapter</taxon>
    </lineage>
</organism>
<comment type="caution">
    <text evidence="2">The sequence shown here is derived from an EMBL/GenBank/DDBJ whole genome shotgun (WGS) entry which is preliminary data.</text>
</comment>
<evidence type="ECO:0000313" key="3">
    <source>
        <dbReference type="Proteomes" id="UP000218231"/>
    </source>
</evidence>
<proteinExistence type="predicted"/>
<protein>
    <submittedName>
        <fullName evidence="2">Uncharacterized protein</fullName>
    </submittedName>
</protein>
<accession>A0A2A2KAQ8</accession>
<dbReference type="EMBL" id="LIAE01009154">
    <property type="protein sequence ID" value="PAV70953.1"/>
    <property type="molecule type" value="Genomic_DNA"/>
</dbReference>
<name>A0A2A2KAQ8_9BILA</name>
<keyword evidence="3" id="KW-1185">Reference proteome</keyword>
<dbReference type="AlphaFoldDB" id="A0A2A2KAQ8"/>
<gene>
    <name evidence="2" type="ORF">WR25_20928</name>
</gene>
<reference evidence="2 3" key="1">
    <citation type="journal article" date="2017" name="Curr. Biol.">
        <title>Genome architecture and evolution of a unichromosomal asexual nematode.</title>
        <authorList>
            <person name="Fradin H."/>
            <person name="Zegar C."/>
            <person name="Gutwein M."/>
            <person name="Lucas J."/>
            <person name="Kovtun M."/>
            <person name="Corcoran D."/>
            <person name="Baugh L.R."/>
            <person name="Kiontke K."/>
            <person name="Gunsalus K."/>
            <person name="Fitch D.H."/>
            <person name="Piano F."/>
        </authorList>
    </citation>
    <scope>NUCLEOTIDE SEQUENCE [LARGE SCALE GENOMIC DNA]</scope>
    <source>
        <strain evidence="2">PF1309</strain>
    </source>
</reference>
<sequence length="85" mass="9440">MECLTLSSNLGTSFTAFTYSRSMARCNWPKHEIEEENNELVSPINEYAGDVLDGDSAGQQVDDQNPRGDELTPALEVNRFSANQN</sequence>
<dbReference type="Proteomes" id="UP000218231">
    <property type="component" value="Unassembled WGS sequence"/>
</dbReference>